<feature type="compositionally biased region" description="Basic and acidic residues" evidence="2">
    <location>
        <begin position="1"/>
        <end position="10"/>
    </location>
</feature>
<dbReference type="Pfam" id="PF17849">
    <property type="entry name" value="OB_Dis3"/>
    <property type="match status" value="1"/>
</dbReference>
<name>A0A0F7UXS8_TOXGV</name>
<dbReference type="GO" id="GO:0000932">
    <property type="term" value="C:P-body"/>
    <property type="evidence" value="ECO:0007669"/>
    <property type="project" value="TreeGrafter"/>
</dbReference>
<dbReference type="InterPro" id="IPR022966">
    <property type="entry name" value="RNase_II/R_CS"/>
</dbReference>
<feature type="compositionally biased region" description="Basic and acidic residues" evidence="2">
    <location>
        <begin position="258"/>
        <end position="285"/>
    </location>
</feature>
<dbReference type="InterPro" id="IPR050180">
    <property type="entry name" value="RNR_Ribonuclease"/>
</dbReference>
<evidence type="ECO:0000256" key="1">
    <source>
        <dbReference type="RuleBase" id="RU003901"/>
    </source>
</evidence>
<accession>A0A0F7UXS8</accession>
<feature type="transmembrane region" description="Helical" evidence="3">
    <location>
        <begin position="1167"/>
        <end position="1186"/>
    </location>
</feature>
<feature type="region of interest" description="Disordered" evidence="2">
    <location>
        <begin position="926"/>
        <end position="953"/>
    </location>
</feature>
<sequence length="1233" mass="137787">MEKVYREKVTRQLSTEALSSASGASGATTPSQGNSHRTATNAASRIEAGSGGERRGRDGGERRREAGAAQTHLRDGERRGRRNAEKTGPPGGRKEERETEEGSRRGERKKQFEEYVSCQQAHAGTEEGIYVKGVLRVSAGRVDEAYVKDSRNPLLSDFLVAGLRDRNRAFHGDTVVLQIHDWTLWRRQVDAFSLGEVTTDGDSRSSSSQDALSEATCLELVREGKMLRTAKVVYVETRLLTQAEKMRLVPPLATEEEKEAKEKKEDKDKDKEKRDEDGADGGREMLDDEREEAMLAGAEKSQRRAKETARVALDPPWLRRNLRYNRTFICTLRGNHANSRTAPEDDITVFPDDTLLRAIPLDKRISWVLIPLREAQNWVSLPGPLDKQRLYLVNVDVWDAFNVLPRGSILTYIGPADSVQTIERCCMLQNDLQAHMLPHSQEVLAESDEIVRVAEESFETEARRRVDLRGVRRVFTIDPASARDLDDAVHVHRLPASAWTGRDPEIEIGVHIADVSHFLSPLCKTDEEARERCTTVYLTHVVFPMLPRALCDSLCSLHLGSPKLTFSVNFRVHEDGSLVKAWPPRFYKSVQVLIDGGDLPPDSRPTLASPWSSPSVTLGTCGCFVALSPASASSSSSGVSSRSVVPASCAREMTGPSFPFAPRANVEAVQSCCGSCASCCACGRGERQGLGGVARRSDRLETRGERNNEEARENVGSPGKPDEVSWTAVVDDLRLLDALTVEIRKKRFANGSLLLHKATLRFALDARSRPTDWHLEEHSRSHTLIEELMLLANCLVAERLIASPFSDLAVLRLHPPLLDKQRKSLTAFLSKLGISTDFSSSRETQRTLESVRTTKGDCAAVAVEALLRKALKLALYYVHGDVLQPHFALHFDEYTHFTSPIRRYADVLVHRLLACSLEWEWQNESQPPISVSSPSSPPSSPSFPSRASPLRQGERQESAELLAFRRRVEAICGDKDQLEALCGQCNAKKMNAKQAQTDCDRFFLAIHLKQRRTPEATVGVVLMLQDRSLVVFLPLLDKEQRITFQTEEARGQALRSVDPAIQKCVDLPVLFRKTSTTELEVHWENRARGERQTQTLQTFSAAPVYVLPTDTVPADFLLTLISPFSPDYASVKAQEKQGQQASSSFLKTKKATRIHTPVRKDCTALSFHMPIVHISISIYIYIYIYICMHMDILMFVYVCLCVHMGITGRCVFLCVWLPRVSCRGLHKVCCYVR</sequence>
<feature type="compositionally biased region" description="Basic and acidic residues" evidence="2">
    <location>
        <begin position="52"/>
        <end position="85"/>
    </location>
</feature>
<feature type="compositionally biased region" description="Basic and acidic residues" evidence="2">
    <location>
        <begin position="695"/>
        <end position="713"/>
    </location>
</feature>
<dbReference type="SUPFAM" id="SSF50249">
    <property type="entry name" value="Nucleic acid-binding proteins"/>
    <property type="match status" value="2"/>
</dbReference>
<dbReference type="GO" id="GO:0000175">
    <property type="term" value="F:3'-5'-RNA exonuclease activity"/>
    <property type="evidence" value="ECO:0007669"/>
    <property type="project" value="TreeGrafter"/>
</dbReference>
<evidence type="ECO:0000256" key="3">
    <source>
        <dbReference type="SAM" id="Phobius"/>
    </source>
</evidence>
<evidence type="ECO:0000313" key="5">
    <source>
        <dbReference type="EMBL" id="CEL73313.1"/>
    </source>
</evidence>
<proteinExistence type="inferred from homology"/>
<feature type="compositionally biased region" description="Low complexity" evidence="2">
    <location>
        <begin position="14"/>
        <end position="33"/>
    </location>
</feature>
<dbReference type="InterPro" id="IPR041505">
    <property type="entry name" value="Dis3_CSD2"/>
</dbReference>
<dbReference type="InterPro" id="IPR001900">
    <property type="entry name" value="RNase_II/R"/>
</dbReference>
<feature type="region of interest" description="Disordered" evidence="2">
    <location>
        <begin position="690"/>
        <end position="721"/>
    </location>
</feature>
<reference evidence="5" key="1">
    <citation type="journal article" date="2015" name="PLoS ONE">
        <title>Comprehensive Evaluation of Toxoplasma gondii VEG and Neospora caninum LIV Genomes with Tachyzoite Stage Transcriptome and Proteome Defines Novel Transcript Features.</title>
        <authorList>
            <person name="Ramaprasad A."/>
            <person name="Mourier T."/>
            <person name="Naeem R."/>
            <person name="Malas T.B."/>
            <person name="Moussa E."/>
            <person name="Panigrahi A."/>
            <person name="Vermont S.J."/>
            <person name="Otto T.D."/>
            <person name="Wastling J."/>
            <person name="Pain A."/>
        </authorList>
    </citation>
    <scope>NUCLEOTIDE SEQUENCE</scope>
    <source>
        <strain evidence="5">VEG</strain>
    </source>
</reference>
<dbReference type="GO" id="GO:0006402">
    <property type="term" value="P:mRNA catabolic process"/>
    <property type="evidence" value="ECO:0007669"/>
    <property type="project" value="TreeGrafter"/>
</dbReference>
<feature type="region of interest" description="Disordered" evidence="2">
    <location>
        <begin position="250"/>
        <end position="287"/>
    </location>
</feature>
<dbReference type="Pfam" id="PF00773">
    <property type="entry name" value="RNB"/>
    <property type="match status" value="2"/>
</dbReference>
<dbReference type="GO" id="GO:0003723">
    <property type="term" value="F:RNA binding"/>
    <property type="evidence" value="ECO:0007669"/>
    <property type="project" value="InterPro"/>
</dbReference>
<organism evidence="5">
    <name type="scientific">Toxoplasma gondii (strain ATCC 50861 / VEG)</name>
    <dbReference type="NCBI Taxonomy" id="432359"/>
    <lineage>
        <taxon>Eukaryota</taxon>
        <taxon>Sar</taxon>
        <taxon>Alveolata</taxon>
        <taxon>Apicomplexa</taxon>
        <taxon>Conoidasida</taxon>
        <taxon>Coccidia</taxon>
        <taxon>Eucoccidiorida</taxon>
        <taxon>Eimeriorina</taxon>
        <taxon>Sarcocystidae</taxon>
        <taxon>Toxoplasma</taxon>
    </lineage>
</organism>
<comment type="similarity">
    <text evidence="1">Belongs to the RNR ribonuclease family.</text>
</comment>
<evidence type="ECO:0000259" key="4">
    <source>
        <dbReference type="SMART" id="SM00955"/>
    </source>
</evidence>
<gene>
    <name evidence="5" type="ORF">BN1205_092120</name>
</gene>
<feature type="transmembrane region" description="Helical" evidence="3">
    <location>
        <begin position="1193"/>
        <end position="1218"/>
    </location>
</feature>
<feature type="compositionally biased region" description="Polar residues" evidence="2">
    <location>
        <begin position="34"/>
        <end position="43"/>
    </location>
</feature>
<dbReference type="InterPro" id="IPR012340">
    <property type="entry name" value="NA-bd_OB-fold"/>
</dbReference>
<dbReference type="AlphaFoldDB" id="A0A0F7UXS8"/>
<evidence type="ECO:0000256" key="2">
    <source>
        <dbReference type="SAM" id="MobiDB-lite"/>
    </source>
</evidence>
<feature type="domain" description="RNB" evidence="4">
    <location>
        <begin position="465"/>
        <end position="919"/>
    </location>
</feature>
<keyword evidence="3" id="KW-0472">Membrane</keyword>
<dbReference type="EMBL" id="LN714495">
    <property type="protein sequence ID" value="CEL73313.1"/>
    <property type="molecule type" value="Genomic_DNA"/>
</dbReference>
<feature type="region of interest" description="Disordered" evidence="2">
    <location>
        <begin position="1"/>
        <end position="113"/>
    </location>
</feature>
<protein>
    <submittedName>
        <fullName evidence="5">RNB-like protein domain containing protein</fullName>
    </submittedName>
</protein>
<dbReference type="SMART" id="SM00955">
    <property type="entry name" value="RNB"/>
    <property type="match status" value="1"/>
</dbReference>
<dbReference type="PANTHER" id="PTHR23355">
    <property type="entry name" value="RIBONUCLEASE"/>
    <property type="match status" value="1"/>
</dbReference>
<feature type="compositionally biased region" description="Basic and acidic residues" evidence="2">
    <location>
        <begin position="92"/>
        <end position="113"/>
    </location>
</feature>
<keyword evidence="3" id="KW-0812">Transmembrane</keyword>
<dbReference type="Gene3D" id="2.40.50.690">
    <property type="match status" value="1"/>
</dbReference>
<dbReference type="PROSITE" id="PS01175">
    <property type="entry name" value="RIBONUCLEASE_II"/>
    <property type="match status" value="1"/>
</dbReference>
<dbReference type="PANTHER" id="PTHR23355:SF9">
    <property type="entry name" value="DIS3-LIKE EXONUCLEASE 2"/>
    <property type="match status" value="1"/>
</dbReference>
<keyword evidence="3" id="KW-1133">Transmembrane helix</keyword>